<dbReference type="EMBL" id="NBNE01002449">
    <property type="protein sequence ID" value="OWZ10418.1"/>
    <property type="molecule type" value="Genomic_DNA"/>
</dbReference>
<dbReference type="AlphaFoldDB" id="A0A225VZS0"/>
<gene>
    <name evidence="2" type="ORF">PHMEG_00016736</name>
</gene>
<name>A0A225VZS0_9STRA</name>
<accession>A0A225VZS0</accession>
<keyword evidence="3" id="KW-1185">Reference proteome</keyword>
<dbReference type="InterPro" id="IPR000953">
    <property type="entry name" value="Chromo/chromo_shadow_dom"/>
</dbReference>
<feature type="domain" description="Chromo" evidence="1">
    <location>
        <begin position="53"/>
        <end position="104"/>
    </location>
</feature>
<evidence type="ECO:0000259" key="1">
    <source>
        <dbReference type="PROSITE" id="PS50013"/>
    </source>
</evidence>
<reference evidence="3" key="1">
    <citation type="submission" date="2017-03" db="EMBL/GenBank/DDBJ databases">
        <title>Phytopthora megakarya and P. palmivora, two closely related causual agents of cacao black pod achieved similar genome size and gene model numbers by different mechanisms.</title>
        <authorList>
            <person name="Ali S."/>
            <person name="Shao J."/>
            <person name="Larry D.J."/>
            <person name="Kronmiller B."/>
            <person name="Shen D."/>
            <person name="Strem M.D."/>
            <person name="Melnick R.L."/>
            <person name="Guiltinan M.J."/>
            <person name="Tyler B.M."/>
            <person name="Meinhardt L.W."/>
            <person name="Bailey B.A."/>
        </authorList>
    </citation>
    <scope>NUCLEOTIDE SEQUENCE [LARGE SCALE GENOMIC DNA]</scope>
    <source>
        <strain evidence="3">zdho120</strain>
    </source>
</reference>
<dbReference type="Proteomes" id="UP000198211">
    <property type="component" value="Unassembled WGS sequence"/>
</dbReference>
<organism evidence="2 3">
    <name type="scientific">Phytophthora megakarya</name>
    <dbReference type="NCBI Taxonomy" id="4795"/>
    <lineage>
        <taxon>Eukaryota</taxon>
        <taxon>Sar</taxon>
        <taxon>Stramenopiles</taxon>
        <taxon>Oomycota</taxon>
        <taxon>Peronosporomycetes</taxon>
        <taxon>Peronosporales</taxon>
        <taxon>Peronosporaceae</taxon>
        <taxon>Phytophthora</taxon>
    </lineage>
</organism>
<comment type="caution">
    <text evidence="2">The sequence shown here is derived from an EMBL/GenBank/DDBJ whole genome shotgun (WGS) entry which is preliminary data.</text>
</comment>
<dbReference type="OrthoDB" id="117820at2759"/>
<sequence length="104" mass="12309">MDATLEKLRLYLRELHQDASDRKEQHRLLLCAMVSMRQTPPPYRVLGALSHSFIVKHLLTGQHRFNESTQEWELLMSWSGLQDEENAWEPFKTMQYDVPGLVRQ</sequence>
<protein>
    <recommendedName>
        <fullName evidence="1">Chromo domain-containing protein</fullName>
    </recommendedName>
</protein>
<evidence type="ECO:0000313" key="2">
    <source>
        <dbReference type="EMBL" id="OWZ10418.1"/>
    </source>
</evidence>
<dbReference type="PROSITE" id="PS50013">
    <property type="entry name" value="CHROMO_2"/>
    <property type="match status" value="1"/>
</dbReference>
<proteinExistence type="predicted"/>
<evidence type="ECO:0000313" key="3">
    <source>
        <dbReference type="Proteomes" id="UP000198211"/>
    </source>
</evidence>